<organism evidence="2 3">
    <name type="scientific">Candidatus Desulfatibia profunda</name>
    <dbReference type="NCBI Taxonomy" id="2841695"/>
    <lineage>
        <taxon>Bacteria</taxon>
        <taxon>Pseudomonadati</taxon>
        <taxon>Thermodesulfobacteriota</taxon>
        <taxon>Desulfobacteria</taxon>
        <taxon>Desulfobacterales</taxon>
        <taxon>Desulfobacterales incertae sedis</taxon>
        <taxon>Candidatus Desulfatibia</taxon>
    </lineage>
</organism>
<evidence type="ECO:0000259" key="1">
    <source>
        <dbReference type="PROSITE" id="PS50943"/>
    </source>
</evidence>
<dbReference type="InterPro" id="IPR001387">
    <property type="entry name" value="Cro/C1-type_HTH"/>
</dbReference>
<reference evidence="2 3" key="1">
    <citation type="submission" date="2020-08" db="EMBL/GenBank/DDBJ databases">
        <title>Bridging the membrane lipid divide: bacteria of the FCB group superphylum have the potential to synthesize archaeal ether lipids.</title>
        <authorList>
            <person name="Villanueva L."/>
            <person name="Von Meijenfeldt F.A.B."/>
            <person name="Westbye A.B."/>
            <person name="Yadav S."/>
            <person name="Hopmans E.C."/>
            <person name="Dutilh B.E."/>
            <person name="Sinninghe Damste J.S."/>
        </authorList>
    </citation>
    <scope>NUCLEOTIDE SEQUENCE [LARGE SCALE GENOMIC DNA]</scope>
    <source>
        <strain evidence="2">NIOZ-UU30</strain>
    </source>
</reference>
<protein>
    <submittedName>
        <fullName evidence="2">Helix-turn-helix transcriptional regulator</fullName>
    </submittedName>
</protein>
<comment type="caution">
    <text evidence="2">The sequence shown here is derived from an EMBL/GenBank/DDBJ whole genome shotgun (WGS) entry which is preliminary data.</text>
</comment>
<dbReference type="PANTHER" id="PTHR43236:SF2">
    <property type="entry name" value="BLL0069 PROTEIN"/>
    <property type="match status" value="1"/>
</dbReference>
<evidence type="ECO:0000313" key="3">
    <source>
        <dbReference type="Proteomes" id="UP000603434"/>
    </source>
</evidence>
<dbReference type="SMART" id="SM00530">
    <property type="entry name" value="HTH_XRE"/>
    <property type="match status" value="1"/>
</dbReference>
<dbReference type="Proteomes" id="UP000603434">
    <property type="component" value="Unassembled WGS sequence"/>
</dbReference>
<proteinExistence type="predicted"/>
<dbReference type="SUPFAM" id="SSF47413">
    <property type="entry name" value="lambda repressor-like DNA-binding domains"/>
    <property type="match status" value="1"/>
</dbReference>
<dbReference type="PANTHER" id="PTHR43236">
    <property type="entry name" value="ANTITOXIN HIGA1"/>
    <property type="match status" value="1"/>
</dbReference>
<dbReference type="GO" id="GO:0003677">
    <property type="term" value="F:DNA binding"/>
    <property type="evidence" value="ECO:0007669"/>
    <property type="project" value="InterPro"/>
</dbReference>
<sequence length="368" mass="42065">MPWSGANLKALAKEKGITLTKLSEHLEVSRQTVTAWTKGKVPKGDHLIELSRILEINPGYFFYEDETLRTISVPMHRKRGVAKVTEKTEQDSFQLAKQYEKLFIEAPDPGLVPVLRVKHRDDKNARALAKELRKLSGIEGHMPMDYKHTFYLLSLLSIVPIFRYFPDSVKDYAFYCRIDRHRVVFVDNNTNVLDLIFPLLHETIHAIRDEEQNAIDDPVEEEFCDLVANYVQFPSDYVQLVYDTITGRRIDIQINRLKEFGKKNGHSLFGIAKEIKKINPALDLNVGGANTNLKKEFSTIGNILFDVEDVRENITRLNALSPLFVEILKNQIDNATPGKAAEWLGLESMLDGKQVIDELKRISSSENL</sequence>
<dbReference type="Gene3D" id="1.10.260.40">
    <property type="entry name" value="lambda repressor-like DNA-binding domains"/>
    <property type="match status" value="1"/>
</dbReference>
<accession>A0A8J6NLG7</accession>
<dbReference type="CDD" id="cd00093">
    <property type="entry name" value="HTH_XRE"/>
    <property type="match status" value="1"/>
</dbReference>
<dbReference type="InterPro" id="IPR052345">
    <property type="entry name" value="Rad_response_metalloprotease"/>
</dbReference>
<dbReference type="EMBL" id="JACNJH010000164">
    <property type="protein sequence ID" value="MBC8362012.1"/>
    <property type="molecule type" value="Genomic_DNA"/>
</dbReference>
<name>A0A8J6NLG7_9BACT</name>
<feature type="domain" description="HTH cro/C1-type" evidence="1">
    <location>
        <begin position="8"/>
        <end position="61"/>
    </location>
</feature>
<gene>
    <name evidence="2" type="ORF">H8E23_11515</name>
</gene>
<dbReference type="PROSITE" id="PS50943">
    <property type="entry name" value="HTH_CROC1"/>
    <property type="match status" value="1"/>
</dbReference>
<dbReference type="InterPro" id="IPR010982">
    <property type="entry name" value="Lambda_DNA-bd_dom_sf"/>
</dbReference>
<dbReference type="Pfam" id="PF01381">
    <property type="entry name" value="HTH_3"/>
    <property type="match status" value="1"/>
</dbReference>
<dbReference type="AlphaFoldDB" id="A0A8J6NLG7"/>
<evidence type="ECO:0000313" key="2">
    <source>
        <dbReference type="EMBL" id="MBC8362012.1"/>
    </source>
</evidence>